<accession>A0A1I7SWI3</accession>
<organism evidence="2 3">
    <name type="scientific">Bursaphelenchus xylophilus</name>
    <name type="common">Pinewood nematode worm</name>
    <name type="synonym">Aphelenchoides xylophilus</name>
    <dbReference type="NCBI Taxonomy" id="6326"/>
    <lineage>
        <taxon>Eukaryota</taxon>
        <taxon>Metazoa</taxon>
        <taxon>Ecdysozoa</taxon>
        <taxon>Nematoda</taxon>
        <taxon>Chromadorea</taxon>
        <taxon>Rhabditida</taxon>
        <taxon>Tylenchina</taxon>
        <taxon>Tylenchomorpha</taxon>
        <taxon>Aphelenchoidea</taxon>
        <taxon>Aphelenchoididae</taxon>
        <taxon>Bursaphelenchus</taxon>
    </lineage>
</organism>
<protein>
    <submittedName>
        <fullName evidence="3">EamA domain-containing protein</fullName>
    </submittedName>
</protein>
<keyword evidence="1" id="KW-0472">Membrane</keyword>
<name>A0A1I7SWI3_BURXY</name>
<keyword evidence="1" id="KW-1133">Transmembrane helix</keyword>
<evidence type="ECO:0000313" key="3">
    <source>
        <dbReference type="WBParaSite" id="BXY_1741400.1"/>
    </source>
</evidence>
<dbReference type="AlphaFoldDB" id="A0A1I7SWI3"/>
<feature type="transmembrane region" description="Helical" evidence="1">
    <location>
        <begin position="29"/>
        <end position="50"/>
    </location>
</feature>
<feature type="transmembrane region" description="Helical" evidence="1">
    <location>
        <begin position="62"/>
        <end position="81"/>
    </location>
</feature>
<evidence type="ECO:0000256" key="1">
    <source>
        <dbReference type="SAM" id="Phobius"/>
    </source>
</evidence>
<dbReference type="Proteomes" id="UP000095284">
    <property type="component" value="Unplaced"/>
</dbReference>
<dbReference type="WBParaSite" id="BXY_1741400.1">
    <property type="protein sequence ID" value="BXY_1741400.1"/>
    <property type="gene ID" value="BXY_1741400"/>
</dbReference>
<reference evidence="3" key="1">
    <citation type="submission" date="2016-11" db="UniProtKB">
        <authorList>
            <consortium name="WormBaseParasite"/>
        </authorList>
    </citation>
    <scope>IDENTIFICATION</scope>
</reference>
<evidence type="ECO:0000313" key="2">
    <source>
        <dbReference type="Proteomes" id="UP000095284"/>
    </source>
</evidence>
<proteinExistence type="predicted"/>
<keyword evidence="1" id="KW-0812">Transmembrane</keyword>
<sequence length="82" mass="8797">MSSSLSVLAGISASIGASSLKFLSNEDVSFTFKASLFIVFIISNVLVWWLQLKNMAKNSTVNSILVFTGSNFISAVSLLSFV</sequence>